<gene>
    <name evidence="1" type="ORF">DU500_09025</name>
</gene>
<dbReference type="OrthoDB" id="201961at2157"/>
<sequence length="67" mass="7289">MSTGREIRLIEEAEGGWSAIDEELNVASQGETREEALANLDEAVELTKEARAADTDAPEPDAPWFEG</sequence>
<evidence type="ECO:0000313" key="2">
    <source>
        <dbReference type="Proteomes" id="UP000253273"/>
    </source>
</evidence>
<dbReference type="Proteomes" id="UP000253273">
    <property type="component" value="Chromosome"/>
</dbReference>
<accession>A0A345E2Y3</accession>
<proteinExistence type="predicted"/>
<reference evidence="1 2" key="1">
    <citation type="submission" date="2018-07" db="EMBL/GenBank/DDBJ databases">
        <title>Genome sequences of Haloplanus sp. CBA1113.</title>
        <authorList>
            <person name="Kim Y.B."/>
            <person name="Roh S.W."/>
        </authorList>
    </citation>
    <scope>NUCLEOTIDE SEQUENCE [LARGE SCALE GENOMIC DNA]</scope>
    <source>
        <strain evidence="1 2">CBA1113</strain>
    </source>
</reference>
<dbReference type="KEGG" id="haj:DU500_09025"/>
<dbReference type="Pfam" id="PF24113">
    <property type="entry name" value="DUF7387"/>
    <property type="match status" value="1"/>
</dbReference>
<dbReference type="RefSeq" id="WP_114585693.1">
    <property type="nucleotide sequence ID" value="NZ_CP031150.1"/>
</dbReference>
<organism evidence="1 2">
    <name type="scientific">Haloplanus rubicundus</name>
    <dbReference type="NCBI Taxonomy" id="1547898"/>
    <lineage>
        <taxon>Archaea</taxon>
        <taxon>Methanobacteriati</taxon>
        <taxon>Methanobacteriota</taxon>
        <taxon>Stenosarchaea group</taxon>
        <taxon>Halobacteria</taxon>
        <taxon>Halobacteriales</taxon>
        <taxon>Haloferacaceae</taxon>
        <taxon>Haloplanus</taxon>
    </lineage>
</organism>
<dbReference type="SUPFAM" id="SSF143100">
    <property type="entry name" value="TTHA1013/TTHA0281-like"/>
    <property type="match status" value="1"/>
</dbReference>
<protein>
    <submittedName>
        <fullName evidence="1">Type II toxin-antitoxin system HicB family antitoxin</fullName>
    </submittedName>
</protein>
<keyword evidence="2" id="KW-1185">Reference proteome</keyword>
<evidence type="ECO:0000313" key="1">
    <source>
        <dbReference type="EMBL" id="AXG06555.1"/>
    </source>
</evidence>
<dbReference type="InterPro" id="IPR035069">
    <property type="entry name" value="TTHA1013/TTHA0281-like"/>
</dbReference>
<dbReference type="Gene3D" id="3.30.160.250">
    <property type="match status" value="1"/>
</dbReference>
<dbReference type="GeneID" id="37283524"/>
<dbReference type="AlphaFoldDB" id="A0A345E2Y3"/>
<dbReference type="InterPro" id="IPR055811">
    <property type="entry name" value="DUF7387"/>
</dbReference>
<dbReference type="EMBL" id="CP031150">
    <property type="protein sequence ID" value="AXG06555.1"/>
    <property type="molecule type" value="Genomic_DNA"/>
</dbReference>
<name>A0A345E2Y3_9EURY</name>